<accession>A0A0F9UR70</accession>
<organism evidence="1">
    <name type="scientific">marine sediment metagenome</name>
    <dbReference type="NCBI Taxonomy" id="412755"/>
    <lineage>
        <taxon>unclassified sequences</taxon>
        <taxon>metagenomes</taxon>
        <taxon>ecological metagenomes</taxon>
    </lineage>
</organism>
<reference evidence="1" key="1">
    <citation type="journal article" date="2015" name="Nature">
        <title>Complex archaea that bridge the gap between prokaryotes and eukaryotes.</title>
        <authorList>
            <person name="Spang A."/>
            <person name="Saw J.H."/>
            <person name="Jorgensen S.L."/>
            <person name="Zaremba-Niedzwiedzka K."/>
            <person name="Martijn J."/>
            <person name="Lind A.E."/>
            <person name="van Eijk R."/>
            <person name="Schleper C."/>
            <person name="Guy L."/>
            <person name="Ettema T.J."/>
        </authorList>
    </citation>
    <scope>NUCLEOTIDE SEQUENCE</scope>
</reference>
<gene>
    <name evidence="1" type="ORF">LCGC14_0175090</name>
</gene>
<evidence type="ECO:0000313" key="1">
    <source>
        <dbReference type="EMBL" id="KKN95640.1"/>
    </source>
</evidence>
<comment type="caution">
    <text evidence="1">The sequence shown here is derived from an EMBL/GenBank/DDBJ whole genome shotgun (WGS) entry which is preliminary data.</text>
</comment>
<dbReference type="AlphaFoldDB" id="A0A0F9UR70"/>
<name>A0A0F9UR70_9ZZZZ</name>
<proteinExistence type="predicted"/>
<dbReference type="EMBL" id="LAZR01000069">
    <property type="protein sequence ID" value="KKN95640.1"/>
    <property type="molecule type" value="Genomic_DNA"/>
</dbReference>
<sequence>MTVKVYLITYRKIFPPITEIFSVDDQLYENKELAKLEAEAKMGKDVNLIEYAIAELKLPDTATFKGITEH</sequence>
<protein>
    <submittedName>
        <fullName evidence="1">Uncharacterized protein</fullName>
    </submittedName>
</protein>